<proteinExistence type="predicted"/>
<evidence type="ECO:0000313" key="4">
    <source>
        <dbReference type="Proteomes" id="UP000077115"/>
    </source>
</evidence>
<feature type="coiled-coil region" evidence="1">
    <location>
        <begin position="1002"/>
        <end position="1036"/>
    </location>
</feature>
<protein>
    <recommendedName>
        <fullName evidence="2">PH domain-containing protein</fullName>
    </recommendedName>
</protein>
<evidence type="ECO:0000313" key="3">
    <source>
        <dbReference type="EMBL" id="OAJ42846.1"/>
    </source>
</evidence>
<dbReference type="EMBL" id="DS022308">
    <property type="protein sequence ID" value="OAJ42846.1"/>
    <property type="molecule type" value="Genomic_DNA"/>
</dbReference>
<dbReference type="PROSITE" id="PS50003">
    <property type="entry name" value="PH_DOMAIN"/>
    <property type="match status" value="1"/>
</dbReference>
<reference evidence="3 4" key="1">
    <citation type="submission" date="2006-10" db="EMBL/GenBank/DDBJ databases">
        <title>The Genome Sequence of Batrachochytrium dendrobatidis JEL423.</title>
        <authorList>
            <consortium name="The Broad Institute Genome Sequencing Platform"/>
            <person name="Birren B."/>
            <person name="Lander E."/>
            <person name="Galagan J."/>
            <person name="Cuomo C."/>
            <person name="Devon K."/>
            <person name="Jaffe D."/>
            <person name="Butler J."/>
            <person name="Alvarez P."/>
            <person name="Gnerre S."/>
            <person name="Grabherr M."/>
            <person name="Kleber M."/>
            <person name="Mauceli E."/>
            <person name="Brockman W."/>
            <person name="Young S."/>
            <person name="LaButti K."/>
            <person name="Sykes S."/>
            <person name="DeCaprio D."/>
            <person name="Crawford M."/>
            <person name="Koehrsen M."/>
            <person name="Engels R."/>
            <person name="Montgomery P."/>
            <person name="Pearson M."/>
            <person name="Howarth C."/>
            <person name="Larson L."/>
            <person name="White J."/>
            <person name="O'Leary S."/>
            <person name="Kodira C."/>
            <person name="Zeng Q."/>
            <person name="Yandava C."/>
            <person name="Alvarado L."/>
            <person name="Longcore J."/>
            <person name="James T."/>
        </authorList>
    </citation>
    <scope>NUCLEOTIDE SEQUENCE [LARGE SCALE GENOMIC DNA]</scope>
    <source>
        <strain evidence="3 4">JEL423</strain>
    </source>
</reference>
<organism evidence="3 4">
    <name type="scientific">Batrachochytrium dendrobatidis (strain JEL423)</name>
    <dbReference type="NCBI Taxonomy" id="403673"/>
    <lineage>
        <taxon>Eukaryota</taxon>
        <taxon>Fungi</taxon>
        <taxon>Fungi incertae sedis</taxon>
        <taxon>Chytridiomycota</taxon>
        <taxon>Chytridiomycota incertae sedis</taxon>
        <taxon>Chytridiomycetes</taxon>
        <taxon>Rhizophydiales</taxon>
        <taxon>Rhizophydiales incertae sedis</taxon>
        <taxon>Batrachochytrium</taxon>
    </lineage>
</organism>
<accession>A0A177WSR4</accession>
<evidence type="ECO:0000259" key="2">
    <source>
        <dbReference type="PROSITE" id="PS50003"/>
    </source>
</evidence>
<dbReference type="Proteomes" id="UP000077115">
    <property type="component" value="Unassembled WGS sequence"/>
</dbReference>
<dbReference type="InterPro" id="IPR001849">
    <property type="entry name" value="PH_domain"/>
</dbReference>
<keyword evidence="1" id="KW-0175">Coiled coil</keyword>
<evidence type="ECO:0000256" key="1">
    <source>
        <dbReference type="SAM" id="Coils"/>
    </source>
</evidence>
<dbReference type="STRING" id="403673.A0A177WSR4"/>
<dbReference type="VEuPathDB" id="FungiDB:BDEG_26250"/>
<reference evidence="3 4" key="2">
    <citation type="submission" date="2016-05" db="EMBL/GenBank/DDBJ databases">
        <title>Lineage-specific infection strategies underlie the spectrum of fungal disease in amphibians.</title>
        <authorList>
            <person name="Cuomo C.A."/>
            <person name="Farrer R.A."/>
            <person name="James T."/>
            <person name="Longcore J."/>
            <person name="Birren B."/>
        </authorList>
    </citation>
    <scope>NUCLEOTIDE SEQUENCE [LARGE SCALE GENOMIC DNA]</scope>
    <source>
        <strain evidence="3 4">JEL423</strain>
    </source>
</reference>
<dbReference type="AlphaFoldDB" id="A0A177WSR4"/>
<dbReference type="OrthoDB" id="2132490at2759"/>
<name>A0A177WSR4_BATDL</name>
<feature type="domain" description="PH" evidence="2">
    <location>
        <begin position="192"/>
        <end position="301"/>
    </location>
</feature>
<gene>
    <name evidence="3" type="ORF">BDEG_26250</name>
</gene>
<sequence length="1038" mass="115105">MNGTYAEPCHKVERVPNTPSPVKRVPVDRHDQWSYTTPIPASTIESLAPLAPLSSTISSRTYCAVPSRTHGTSNAIPNSLRHTPIRNQQQTSHYMHTVEQQRSCFGSPRVLLYPDFCDLNQLSPSASMDAFGIDSMEGPESGDDLDKPSHPSSVALMLKRFQPGHVQGVKGDPCSVWGTGLTSSIHGQFKDQVRLNGPIWFKEGAKWQMLHGMLILDKMQAEVRLELYRNDKDSRLVRVHDLTGLQVCECPIEHTQDLEMFPFELAESNTHHNLNPAVCLFAQNTDAERSKWISAYKEALSLAETISSAHICTSSSTAIPPHRFKARVDNEAGAQSKSPVSHNLSHSILHLDEVTAGGLVESAVSIPKESAQQNGQSQLDNVTESLDQTVKLLNHLESRIQSIYSTMDKTLAVKEKHHEAEKLDSAGKLDEILGQLSKNSTCIATASELILGNIGHAQSKFDDASNALILEVKQSATTINSEWGKRLVDLQEQQKIVAAALANFETFVPSLKSAEQYRDARLDEAVNSMEKLIQNMPLATTTISDLIQETKTSILAILSDINSKLNTTATSRSVYSGSTFTGNASDGMIDRPTKTLMISMNEKLIQLQKMYEHSQQSILSRFSSLEERLIRSVTASHAESSGSLSSTYHLEKAVKEIKTDVADTTERLSRISRDHNEHMSSTSSTLQKILDRIDDVLEKPACISCEKSSRTSGTHSRHQSDDRIMEARFSEIQETLRKDSKNTSDRITQMLTMFSIQQEVLTKLSSDVSTLKTSTLDSAEQFKKDAMPSTQDDMIKNMVAINAKVDQLTTMVQHHNSLQVLIPDTTGQNALTKIDSNILQSIHTTLVNYLPLNLEQKLATIEANMDKLRQSCNQTSNNNSNMYLHSQGLQHDHLSKSHISTHVIVEWQRDIMARNNGILQALDAVQQSLSRVVENVCKPCVNPMDISSRRLDGNGGNQGLQVVSLDSNSKVISLLHEIKTIAMEAAKCGPIRSPPIDTSKANEMAKEQFEELVSQVKKLEKQKQMLNAEIIVLKGSRR</sequence>